<reference evidence="12" key="1">
    <citation type="submission" date="2022-11" db="EMBL/GenBank/DDBJ databases">
        <title>Centuries of genome instability and evolution in soft-shell clam transmissible cancer (bioRxiv).</title>
        <authorList>
            <person name="Hart S.F.M."/>
            <person name="Yonemitsu M.A."/>
            <person name="Giersch R.M."/>
            <person name="Beal B.F."/>
            <person name="Arriagada G."/>
            <person name="Davis B.W."/>
            <person name="Ostrander E.A."/>
            <person name="Goff S.P."/>
            <person name="Metzger M.J."/>
        </authorList>
    </citation>
    <scope>NUCLEOTIDE SEQUENCE</scope>
    <source>
        <strain evidence="12">MELC-2E11</strain>
        <tissue evidence="12">Siphon/mantle</tissue>
    </source>
</reference>
<organism evidence="12 13">
    <name type="scientific">Mya arenaria</name>
    <name type="common">Soft-shell clam</name>
    <dbReference type="NCBI Taxonomy" id="6604"/>
    <lineage>
        <taxon>Eukaryota</taxon>
        <taxon>Metazoa</taxon>
        <taxon>Spiralia</taxon>
        <taxon>Lophotrochozoa</taxon>
        <taxon>Mollusca</taxon>
        <taxon>Bivalvia</taxon>
        <taxon>Autobranchia</taxon>
        <taxon>Heteroconchia</taxon>
        <taxon>Euheterodonta</taxon>
        <taxon>Imparidentia</taxon>
        <taxon>Neoheterodontei</taxon>
        <taxon>Myida</taxon>
        <taxon>Myoidea</taxon>
        <taxon>Myidae</taxon>
        <taxon>Mya</taxon>
    </lineage>
</organism>
<dbReference type="PANTHER" id="PTHR22883:SF301">
    <property type="entry name" value="PALMITOYLTRANSFERASE ZDHHC12"/>
    <property type="match status" value="1"/>
</dbReference>
<evidence type="ECO:0000259" key="11">
    <source>
        <dbReference type="Pfam" id="PF01529"/>
    </source>
</evidence>
<evidence type="ECO:0000256" key="3">
    <source>
        <dbReference type="ARBA" id="ARBA00022679"/>
    </source>
</evidence>
<keyword evidence="6 10" id="KW-0472">Membrane</keyword>
<dbReference type="InterPro" id="IPR001594">
    <property type="entry name" value="Palmitoyltrfase_DHHC"/>
</dbReference>
<evidence type="ECO:0000313" key="13">
    <source>
        <dbReference type="Proteomes" id="UP001164746"/>
    </source>
</evidence>
<dbReference type="EC" id="2.3.1.225" evidence="10"/>
<evidence type="ECO:0000256" key="8">
    <source>
        <dbReference type="ARBA" id="ARBA00023288"/>
    </source>
</evidence>
<evidence type="ECO:0000256" key="6">
    <source>
        <dbReference type="ARBA" id="ARBA00023136"/>
    </source>
</evidence>
<evidence type="ECO:0000256" key="10">
    <source>
        <dbReference type="RuleBase" id="RU079119"/>
    </source>
</evidence>
<evidence type="ECO:0000256" key="1">
    <source>
        <dbReference type="ARBA" id="ARBA00004127"/>
    </source>
</evidence>
<feature type="domain" description="Palmitoyltransferase DHHC" evidence="11">
    <location>
        <begin position="109"/>
        <end position="217"/>
    </location>
</feature>
<keyword evidence="9 10" id="KW-0012">Acyltransferase</keyword>
<gene>
    <name evidence="12" type="ORF">MAR_033232</name>
</gene>
<keyword evidence="4 10" id="KW-0812">Transmembrane</keyword>
<comment type="catalytic activity">
    <reaction evidence="10">
        <text>L-cysteinyl-[protein] + hexadecanoyl-CoA = S-hexadecanoyl-L-cysteinyl-[protein] + CoA</text>
        <dbReference type="Rhea" id="RHEA:36683"/>
        <dbReference type="Rhea" id="RHEA-COMP:10131"/>
        <dbReference type="Rhea" id="RHEA-COMP:11032"/>
        <dbReference type="ChEBI" id="CHEBI:29950"/>
        <dbReference type="ChEBI" id="CHEBI:57287"/>
        <dbReference type="ChEBI" id="CHEBI:57379"/>
        <dbReference type="ChEBI" id="CHEBI:74151"/>
        <dbReference type="EC" id="2.3.1.225"/>
    </reaction>
</comment>
<evidence type="ECO:0000313" key="12">
    <source>
        <dbReference type="EMBL" id="WAR30690.1"/>
    </source>
</evidence>
<keyword evidence="3 10" id="KW-0808">Transferase</keyword>
<feature type="transmembrane region" description="Helical" evidence="10">
    <location>
        <begin position="25"/>
        <end position="44"/>
    </location>
</feature>
<keyword evidence="5 10" id="KW-1133">Transmembrane helix</keyword>
<feature type="transmembrane region" description="Helical" evidence="10">
    <location>
        <begin position="179"/>
        <end position="202"/>
    </location>
</feature>
<comment type="subcellular location">
    <subcellularLocation>
        <location evidence="1">Endomembrane system</location>
        <topology evidence="1">Multi-pass membrane protein</topology>
    </subcellularLocation>
</comment>
<comment type="domain">
    <text evidence="10">The DHHC domain is required for palmitoyltransferase activity.</text>
</comment>
<protein>
    <recommendedName>
        <fullName evidence="10">Palmitoyltransferase</fullName>
        <ecNumber evidence="10">2.3.1.225</ecNumber>
    </recommendedName>
</protein>
<name>A0ABY7G991_MYAAR</name>
<keyword evidence="8" id="KW-0449">Lipoprotein</keyword>
<evidence type="ECO:0000256" key="7">
    <source>
        <dbReference type="ARBA" id="ARBA00023139"/>
    </source>
</evidence>
<proteinExistence type="inferred from homology"/>
<dbReference type="Pfam" id="PF01529">
    <property type="entry name" value="DHHC"/>
    <property type="match status" value="1"/>
</dbReference>
<dbReference type="InterPro" id="IPR039859">
    <property type="entry name" value="PFA4/ZDH16/20/ERF2-like"/>
</dbReference>
<sequence length="269" mass="32202">MYTYYSMDFMRNGYKFWTTGCGVKLVVRLVHTGLCLGILSGLLWKDTVLYYIASMTDPGYVDISQFRQSAGNDHCLDIESEMSEEETHFSRLDSTRGDNQPLDKRNRYKYRYCDYCEIMPPLRSKHCEDCKQCVRRYDHHCPWLETCIGERNHKYFWWFLLVMESFITKRTWAEWFHTNIVLFLIIAVLVISGPVVVGLLAFHTYLMLNGQTTWEASSRERITYLKYLDNEYNPFDEGCLLNSYYFMCFYKVRRWETLYAQRAKFKDTD</sequence>
<comment type="similarity">
    <text evidence="2 10">Belongs to the DHHC palmitoyltransferase family.</text>
</comment>
<evidence type="ECO:0000256" key="2">
    <source>
        <dbReference type="ARBA" id="ARBA00008574"/>
    </source>
</evidence>
<dbReference type="EMBL" id="CP111028">
    <property type="protein sequence ID" value="WAR30690.1"/>
    <property type="molecule type" value="Genomic_DNA"/>
</dbReference>
<evidence type="ECO:0000256" key="9">
    <source>
        <dbReference type="ARBA" id="ARBA00023315"/>
    </source>
</evidence>
<dbReference type="PROSITE" id="PS50216">
    <property type="entry name" value="DHHC"/>
    <property type="match status" value="1"/>
</dbReference>
<accession>A0ABY7G991</accession>
<evidence type="ECO:0000256" key="4">
    <source>
        <dbReference type="ARBA" id="ARBA00022692"/>
    </source>
</evidence>
<evidence type="ECO:0000256" key="5">
    <source>
        <dbReference type="ARBA" id="ARBA00022989"/>
    </source>
</evidence>
<dbReference type="Proteomes" id="UP001164746">
    <property type="component" value="Chromosome 17"/>
</dbReference>
<dbReference type="PANTHER" id="PTHR22883">
    <property type="entry name" value="ZINC FINGER DHHC DOMAIN CONTAINING PROTEIN"/>
    <property type="match status" value="1"/>
</dbReference>
<keyword evidence="13" id="KW-1185">Reference proteome</keyword>
<keyword evidence="7" id="KW-0564">Palmitate</keyword>